<keyword evidence="1" id="KW-0328">Glycosyltransferase</keyword>
<dbReference type="InterPro" id="IPR002201">
    <property type="entry name" value="Glyco_trans_9"/>
</dbReference>
<name>A0ABS5WAC8_9FLAO</name>
<evidence type="ECO:0000313" key="3">
    <source>
        <dbReference type="EMBL" id="MBT2160354.1"/>
    </source>
</evidence>
<evidence type="ECO:0000256" key="1">
    <source>
        <dbReference type="ARBA" id="ARBA00022676"/>
    </source>
</evidence>
<dbReference type="Proteomes" id="UP000740413">
    <property type="component" value="Unassembled WGS sequence"/>
</dbReference>
<dbReference type="InterPro" id="IPR051199">
    <property type="entry name" value="LPS_LOS_Heptosyltrfase"/>
</dbReference>
<dbReference type="CDD" id="cd03789">
    <property type="entry name" value="GT9_LPS_heptosyltransferase"/>
    <property type="match status" value="1"/>
</dbReference>
<dbReference type="EMBL" id="JACATN010000001">
    <property type="protein sequence ID" value="MBT2160354.1"/>
    <property type="molecule type" value="Genomic_DNA"/>
</dbReference>
<reference evidence="3 4" key="1">
    <citation type="submission" date="2020-06" db="EMBL/GenBank/DDBJ databases">
        <authorList>
            <person name="Isaeva M.P."/>
            <person name="Chernysheva N.Y."/>
        </authorList>
    </citation>
    <scope>NUCLEOTIDE SEQUENCE [LARGE SCALE GENOMIC DNA]</scope>
    <source>
        <strain evidence="3 4">KMM 6746</strain>
    </source>
</reference>
<gene>
    <name evidence="3" type="ORF">HW347_03705</name>
</gene>
<keyword evidence="2" id="KW-0808">Transferase</keyword>
<accession>A0ABS5WAC8</accession>
<comment type="caution">
    <text evidence="3">The sequence shown here is derived from an EMBL/GenBank/DDBJ whole genome shotgun (WGS) entry which is preliminary data.</text>
</comment>
<protein>
    <submittedName>
        <fullName evidence="3">Glycosyltransferase family 9 protein</fullName>
    </submittedName>
</protein>
<proteinExistence type="predicted"/>
<dbReference type="Pfam" id="PF01075">
    <property type="entry name" value="Glyco_transf_9"/>
    <property type="match status" value="1"/>
</dbReference>
<evidence type="ECO:0000256" key="2">
    <source>
        <dbReference type="ARBA" id="ARBA00022679"/>
    </source>
</evidence>
<reference evidence="4" key="2">
    <citation type="submission" date="2023-07" db="EMBL/GenBank/DDBJ databases">
        <title>Zobellia barbeyronii sp. nov., a new marine flavobacterium, isolated from green and red algae.</title>
        <authorList>
            <person name="Nedashkovskaya O.I."/>
            <person name="Otstavnykh N."/>
            <person name="Zhukova N."/>
            <person name="Guzev K."/>
            <person name="Chausova V."/>
            <person name="Tekutyeva L."/>
            <person name="Mikhailov V."/>
            <person name="Isaeva M."/>
        </authorList>
    </citation>
    <scope>NUCLEOTIDE SEQUENCE [LARGE SCALE GENOMIC DNA]</scope>
    <source>
        <strain evidence="4">KMM 6746</strain>
    </source>
</reference>
<dbReference type="PANTHER" id="PTHR30160">
    <property type="entry name" value="TETRAACYLDISACCHARIDE 4'-KINASE-RELATED"/>
    <property type="match status" value="1"/>
</dbReference>
<dbReference type="Gene3D" id="3.40.50.2000">
    <property type="entry name" value="Glycogen Phosphorylase B"/>
    <property type="match status" value="2"/>
</dbReference>
<sequence>MGDVAMTVPVLIALTKQYPELKITVLTRKFFSPMFITLPNVDVYEADVKGRHKGAFGLWKLYRELRKLKIDAVADLHNVLRSKVLKRYFKYGKIPVQQIDKGRPEKKALTKSTSKVFKLLKTTHQRYIDVFQELGFSINLSKDSVLPKETLSEDALKIIGSDSKKWIGIAPFAAFEGKTYPLELMEEVITSLNNTDKYKIFLFGGGSLQEQKLEVLDSKFNNCLSMVGKLSFSDELALISNLDIMLSMDSGNAHLAAMYGIPVITIWGVTHPYAGFYPFGQDMDNALCADREKFPLIPTSVYGNKMPEGYEMAMRTILPETIVNKLQLVLDKV</sequence>
<evidence type="ECO:0000313" key="4">
    <source>
        <dbReference type="Proteomes" id="UP000740413"/>
    </source>
</evidence>
<dbReference type="SUPFAM" id="SSF53756">
    <property type="entry name" value="UDP-Glycosyltransferase/glycogen phosphorylase"/>
    <property type="match status" value="1"/>
</dbReference>
<keyword evidence="4" id="KW-1185">Reference proteome</keyword>
<dbReference type="PANTHER" id="PTHR30160:SF22">
    <property type="entry name" value="LIPOPOLYSACCHARIDE CORE BIOSYNTHESIS PROTEIN"/>
    <property type="match status" value="1"/>
</dbReference>
<organism evidence="3 4">
    <name type="scientific">Zobellia barbeyronii</name>
    <dbReference type="NCBI Taxonomy" id="2748009"/>
    <lineage>
        <taxon>Bacteria</taxon>
        <taxon>Pseudomonadati</taxon>
        <taxon>Bacteroidota</taxon>
        <taxon>Flavobacteriia</taxon>
        <taxon>Flavobacteriales</taxon>
        <taxon>Flavobacteriaceae</taxon>
        <taxon>Zobellia</taxon>
    </lineage>
</organism>